<evidence type="ECO:0000313" key="3">
    <source>
        <dbReference type="Proteomes" id="UP001244341"/>
    </source>
</evidence>
<evidence type="ECO:0000313" key="2">
    <source>
        <dbReference type="EMBL" id="WIA19044.1"/>
    </source>
</evidence>
<gene>
    <name evidence="2" type="ORF">OEZ85_003701</name>
</gene>
<reference evidence="2 3" key="1">
    <citation type="submission" date="2023-05" db="EMBL/GenBank/DDBJ databases">
        <title>A 100% complete, gapless, phased diploid assembly of the Scenedesmus obliquus UTEX 3031 genome.</title>
        <authorList>
            <person name="Biondi T.C."/>
            <person name="Hanschen E.R."/>
            <person name="Kwon T."/>
            <person name="Eng W."/>
            <person name="Kruse C.P.S."/>
            <person name="Koehler S.I."/>
            <person name="Kunde Y."/>
            <person name="Gleasner C.D."/>
            <person name="You Mak K.T."/>
            <person name="Polle J."/>
            <person name="Hovde B.T."/>
            <person name="Starkenburg S.R."/>
        </authorList>
    </citation>
    <scope>NUCLEOTIDE SEQUENCE [LARGE SCALE GENOMIC DNA]</scope>
    <source>
        <strain evidence="2 3">DOE0152z</strain>
    </source>
</reference>
<feature type="region of interest" description="Disordered" evidence="1">
    <location>
        <begin position="1"/>
        <end position="35"/>
    </location>
</feature>
<dbReference type="Proteomes" id="UP001244341">
    <property type="component" value="Chromosome 10b"/>
</dbReference>
<keyword evidence="3" id="KW-1185">Reference proteome</keyword>
<proteinExistence type="predicted"/>
<feature type="compositionally biased region" description="Low complexity" evidence="1">
    <location>
        <begin position="7"/>
        <end position="35"/>
    </location>
</feature>
<evidence type="ECO:0000256" key="1">
    <source>
        <dbReference type="SAM" id="MobiDB-lite"/>
    </source>
</evidence>
<organism evidence="2 3">
    <name type="scientific">Tetradesmus obliquus</name>
    <name type="common">Green alga</name>
    <name type="synonym">Acutodesmus obliquus</name>
    <dbReference type="NCBI Taxonomy" id="3088"/>
    <lineage>
        <taxon>Eukaryota</taxon>
        <taxon>Viridiplantae</taxon>
        <taxon>Chlorophyta</taxon>
        <taxon>core chlorophytes</taxon>
        <taxon>Chlorophyceae</taxon>
        <taxon>CS clade</taxon>
        <taxon>Sphaeropleales</taxon>
        <taxon>Scenedesmaceae</taxon>
        <taxon>Tetradesmus</taxon>
    </lineage>
</organism>
<name>A0ABY8UC60_TETOB</name>
<protein>
    <submittedName>
        <fullName evidence="2">Uncharacterized protein</fullName>
    </submittedName>
</protein>
<sequence length="218" mass="22377">MAEEHGSSSSSHAPPASAAGQQLVELQQQQQQQQQQVLQLPEPVVSKLLSLDAGDLDLMIQHPAALQAQVYELLDVLEASGPQGLAHYAVPHLSWEEVTALTGPGTVGLPVGYTPGAQQQRLLQLGRSAGAAALQLPAAATSGLLAAAAADEAGVAAGAGQDTRSLMEMQSGRGGEVAAVEGKEEATLVSSHAAGRAGLGWRQRGWQRAQYLVADGGV</sequence>
<accession>A0ABY8UC60</accession>
<dbReference type="EMBL" id="CP126217">
    <property type="protein sequence ID" value="WIA19044.1"/>
    <property type="molecule type" value="Genomic_DNA"/>
</dbReference>